<feature type="transmembrane region" description="Helical" evidence="1">
    <location>
        <begin position="81"/>
        <end position="104"/>
    </location>
</feature>
<evidence type="ECO:0000313" key="3">
    <source>
        <dbReference type="Proteomes" id="UP001567537"/>
    </source>
</evidence>
<protein>
    <recommendedName>
        <fullName evidence="4">Integral membrane protein</fullName>
    </recommendedName>
</protein>
<keyword evidence="1" id="KW-0472">Membrane</keyword>
<organism evidence="2 3">
    <name type="scientific">Streptomyces pimonensis</name>
    <dbReference type="NCBI Taxonomy" id="2860288"/>
    <lineage>
        <taxon>Bacteria</taxon>
        <taxon>Bacillati</taxon>
        <taxon>Actinomycetota</taxon>
        <taxon>Actinomycetes</taxon>
        <taxon>Kitasatosporales</taxon>
        <taxon>Streptomycetaceae</taxon>
        <taxon>Streptomyces</taxon>
    </lineage>
</organism>
<keyword evidence="3" id="KW-1185">Reference proteome</keyword>
<dbReference type="Pfam" id="PF22564">
    <property type="entry name" value="HAAS"/>
    <property type="match status" value="1"/>
</dbReference>
<proteinExistence type="predicted"/>
<dbReference type="RefSeq" id="WP_371240558.1">
    <property type="nucleotide sequence ID" value="NZ_JAHWZY010000023.1"/>
</dbReference>
<dbReference type="EMBL" id="JAHWZY010000023">
    <property type="protein sequence ID" value="MEZ3181230.1"/>
    <property type="molecule type" value="Genomic_DNA"/>
</dbReference>
<evidence type="ECO:0008006" key="4">
    <source>
        <dbReference type="Google" id="ProtNLM"/>
    </source>
</evidence>
<reference evidence="2 3" key="1">
    <citation type="journal article" date="2021" name="Res Sq">
        <title>Streptomyces Pimoensis sp. nov., Isolated From the Taklimakan Desert in Xinjiang, China.</title>
        <authorList>
            <person name="Zhang P."/>
            <person name="Luo X."/>
            <person name="Luo X."/>
            <person name="Liu Z."/>
            <person name="Xia Z."/>
            <person name="Wan C."/>
            <person name="zhang L."/>
        </authorList>
    </citation>
    <scope>NUCLEOTIDE SEQUENCE [LARGE SCALE GENOMIC DNA]</scope>
    <source>
        <strain evidence="2 3">TRM75549</strain>
    </source>
</reference>
<keyword evidence="1" id="KW-0812">Transmembrane</keyword>
<feature type="transmembrane region" description="Helical" evidence="1">
    <location>
        <begin position="286"/>
        <end position="306"/>
    </location>
</feature>
<evidence type="ECO:0000313" key="2">
    <source>
        <dbReference type="EMBL" id="MEZ3181230.1"/>
    </source>
</evidence>
<comment type="caution">
    <text evidence="2">The sequence shown here is derived from an EMBL/GenBank/DDBJ whole genome shotgun (WGS) entry which is preliminary data.</text>
</comment>
<sequence>MSTGLLTERYVHEVVRRLPADQREDMAQELRATIADTIEGRGGDLRAAEREVLSELGDPVRYAARCTERPLALIGPDLYPAYIRVLGTLAATVLPALSLGLALLEVADGGGVGAALRVGLGTLIGVGAQLVAVITVVFAVTERVRHRRGTTGDRWTLDELPDAPKQDGGGVAALAAVAWDVLLFALIVWQHTAEPYRTDGGEHLEVLNPDLWSGWVWPVLAGLAGLAVVGVARVAGQGWNIRLAGWYALAHAVFTLPLAWVLYRQELFNPGFLADARTLWESQESVYGGAAVVVLAIGATSVFKAFRTALR</sequence>
<feature type="transmembrane region" description="Helical" evidence="1">
    <location>
        <begin position="171"/>
        <end position="192"/>
    </location>
</feature>
<feature type="transmembrane region" description="Helical" evidence="1">
    <location>
        <begin position="212"/>
        <end position="232"/>
    </location>
</feature>
<feature type="transmembrane region" description="Helical" evidence="1">
    <location>
        <begin position="244"/>
        <end position="263"/>
    </location>
</feature>
<name>A0ABV4J2T7_9ACTN</name>
<accession>A0ABV4J2T7</accession>
<keyword evidence="1" id="KW-1133">Transmembrane helix</keyword>
<dbReference type="Proteomes" id="UP001567537">
    <property type="component" value="Unassembled WGS sequence"/>
</dbReference>
<feature type="transmembrane region" description="Helical" evidence="1">
    <location>
        <begin position="116"/>
        <end position="140"/>
    </location>
</feature>
<gene>
    <name evidence="2" type="ORF">KYY02_21840</name>
</gene>
<evidence type="ECO:0000256" key="1">
    <source>
        <dbReference type="SAM" id="Phobius"/>
    </source>
</evidence>